<evidence type="ECO:0000256" key="2">
    <source>
        <dbReference type="ARBA" id="ARBA00022448"/>
    </source>
</evidence>
<feature type="transmembrane region" description="Helical" evidence="7">
    <location>
        <begin position="436"/>
        <end position="457"/>
    </location>
</feature>
<gene>
    <name evidence="9" type="ORF">LTR84_004796</name>
</gene>
<dbReference type="Pfam" id="PF07690">
    <property type="entry name" value="MFS_1"/>
    <property type="match status" value="1"/>
</dbReference>
<dbReference type="Gene3D" id="1.20.1250.20">
    <property type="entry name" value="MFS general substrate transporter like domains"/>
    <property type="match status" value="2"/>
</dbReference>
<evidence type="ECO:0000256" key="1">
    <source>
        <dbReference type="ARBA" id="ARBA00004141"/>
    </source>
</evidence>
<evidence type="ECO:0000259" key="8">
    <source>
        <dbReference type="PROSITE" id="PS50850"/>
    </source>
</evidence>
<sequence length="493" mass="55277">MTGEKIAEAGEGEIRTGSDTSAAHKEDQIEEIDSALEKKVLRKVDWHLIPILFLLQLCSFIDRINIGNARIQGLEKDLHMTGNDFNIALFLFFIPYILLEVPSNLLLKHVRPSLYIPGMIFFWGVITICQGLTKSFGGLIACRVLMGVFESGFFPSNVYLMSMYYKRHEIQSRFTIYFSSGIVAGATSGLLAYAIAHIKTLGGYASWRWIFILEGLATVVIAISAFWLVPDWPETARFLTPDERTIILRRVAEDRAGATMNHWNKQTAKRIFSDVKIYLGVLMYIGITTTTYSGSLFIPTILRQLGWTAVKAQVMSIPIYAVALVCTLTTAFLSDKLKHRYGFVVFGSVISTIGYVILLNMLSVKVGVRYFAVFLFLTGGFIVHPIIIIWLSNNVSGHYKSGVSSAMQLGFGNLSGIIASNIYITKQAPTFKLGFGLGLGLVWLCVISATVLLFYLMRENKLRNEGKRDDRFNLPEEELKNLGDDHPSFRFTY</sequence>
<dbReference type="PANTHER" id="PTHR43791">
    <property type="entry name" value="PERMEASE-RELATED"/>
    <property type="match status" value="1"/>
</dbReference>
<comment type="caution">
    <text evidence="9">The sequence shown here is derived from an EMBL/GenBank/DDBJ whole genome shotgun (WGS) entry which is preliminary data.</text>
</comment>
<dbReference type="FunFam" id="1.20.1250.20:FF:000068">
    <property type="entry name" value="MFS general substrate transporter"/>
    <property type="match status" value="1"/>
</dbReference>
<feature type="transmembrane region" description="Helical" evidence="7">
    <location>
        <begin position="139"/>
        <end position="162"/>
    </location>
</feature>
<comment type="subcellular location">
    <subcellularLocation>
        <location evidence="1">Membrane</location>
        <topology evidence="1">Multi-pass membrane protein</topology>
    </subcellularLocation>
</comment>
<feature type="transmembrane region" description="Helical" evidence="7">
    <location>
        <begin position="86"/>
        <end position="107"/>
    </location>
</feature>
<dbReference type="AlphaFoldDB" id="A0AAV9NNC7"/>
<dbReference type="Proteomes" id="UP001358417">
    <property type="component" value="Unassembled WGS sequence"/>
</dbReference>
<reference evidence="9 10" key="1">
    <citation type="submission" date="2023-08" db="EMBL/GenBank/DDBJ databases">
        <title>Black Yeasts Isolated from many extreme environments.</title>
        <authorList>
            <person name="Coleine C."/>
            <person name="Stajich J.E."/>
            <person name="Selbmann L."/>
        </authorList>
    </citation>
    <scope>NUCLEOTIDE SEQUENCE [LARGE SCALE GENOMIC DNA]</scope>
    <source>
        <strain evidence="9 10">CCFEE 5792</strain>
    </source>
</reference>
<feature type="transmembrane region" description="Helical" evidence="7">
    <location>
        <begin position="207"/>
        <end position="229"/>
    </location>
</feature>
<evidence type="ECO:0000256" key="5">
    <source>
        <dbReference type="ARBA" id="ARBA00023136"/>
    </source>
</evidence>
<dbReference type="InterPro" id="IPR036259">
    <property type="entry name" value="MFS_trans_sf"/>
</dbReference>
<evidence type="ECO:0000256" key="7">
    <source>
        <dbReference type="SAM" id="Phobius"/>
    </source>
</evidence>
<protein>
    <recommendedName>
        <fullName evidence="8">Major facilitator superfamily (MFS) profile domain-containing protein</fullName>
    </recommendedName>
</protein>
<dbReference type="InterPro" id="IPR011701">
    <property type="entry name" value="MFS"/>
</dbReference>
<keyword evidence="4 7" id="KW-1133">Transmembrane helix</keyword>
<name>A0AAV9NNC7_9EURO</name>
<proteinExistence type="predicted"/>
<keyword evidence="5 7" id="KW-0472">Membrane</keyword>
<dbReference type="PANTHER" id="PTHR43791:SF52">
    <property type="entry name" value="TRANSPORTER, PUTATIVE (AFU_ORTHOLOGUE AFUA_1G11820)-RELATED"/>
    <property type="match status" value="1"/>
</dbReference>
<keyword evidence="10" id="KW-1185">Reference proteome</keyword>
<feature type="transmembrane region" description="Helical" evidence="7">
    <location>
        <begin position="403"/>
        <end position="424"/>
    </location>
</feature>
<accession>A0AAV9NNC7</accession>
<dbReference type="GO" id="GO:0016020">
    <property type="term" value="C:membrane"/>
    <property type="evidence" value="ECO:0007669"/>
    <property type="project" value="UniProtKB-SubCell"/>
</dbReference>
<dbReference type="GeneID" id="89972974"/>
<organism evidence="9 10">
    <name type="scientific">Exophiala bonariae</name>
    <dbReference type="NCBI Taxonomy" id="1690606"/>
    <lineage>
        <taxon>Eukaryota</taxon>
        <taxon>Fungi</taxon>
        <taxon>Dikarya</taxon>
        <taxon>Ascomycota</taxon>
        <taxon>Pezizomycotina</taxon>
        <taxon>Eurotiomycetes</taxon>
        <taxon>Chaetothyriomycetidae</taxon>
        <taxon>Chaetothyriales</taxon>
        <taxon>Herpotrichiellaceae</taxon>
        <taxon>Exophiala</taxon>
    </lineage>
</organism>
<dbReference type="InterPro" id="IPR020846">
    <property type="entry name" value="MFS_dom"/>
</dbReference>
<feature type="transmembrane region" description="Helical" evidence="7">
    <location>
        <begin position="277"/>
        <end position="302"/>
    </location>
</feature>
<evidence type="ECO:0000256" key="6">
    <source>
        <dbReference type="SAM" id="MobiDB-lite"/>
    </source>
</evidence>
<dbReference type="FunFam" id="1.20.1250.20:FF:000034">
    <property type="entry name" value="MFS general substrate transporter"/>
    <property type="match status" value="1"/>
</dbReference>
<feature type="transmembrane region" description="Helical" evidence="7">
    <location>
        <begin position="314"/>
        <end position="334"/>
    </location>
</feature>
<feature type="domain" description="Major facilitator superfamily (MFS) profile" evidence="8">
    <location>
        <begin position="48"/>
        <end position="461"/>
    </location>
</feature>
<feature type="transmembrane region" description="Helical" evidence="7">
    <location>
        <begin position="114"/>
        <end position="133"/>
    </location>
</feature>
<feature type="transmembrane region" description="Helical" evidence="7">
    <location>
        <begin position="368"/>
        <end position="391"/>
    </location>
</feature>
<keyword evidence="2" id="KW-0813">Transport</keyword>
<dbReference type="SUPFAM" id="SSF103473">
    <property type="entry name" value="MFS general substrate transporter"/>
    <property type="match status" value="1"/>
</dbReference>
<evidence type="ECO:0000256" key="3">
    <source>
        <dbReference type="ARBA" id="ARBA00022692"/>
    </source>
</evidence>
<evidence type="ECO:0000313" key="9">
    <source>
        <dbReference type="EMBL" id="KAK5062722.1"/>
    </source>
</evidence>
<dbReference type="GO" id="GO:0022857">
    <property type="term" value="F:transmembrane transporter activity"/>
    <property type="evidence" value="ECO:0007669"/>
    <property type="project" value="InterPro"/>
</dbReference>
<dbReference type="RefSeq" id="XP_064710994.1">
    <property type="nucleotide sequence ID" value="XM_064848370.1"/>
</dbReference>
<keyword evidence="3 7" id="KW-0812">Transmembrane</keyword>
<dbReference type="EMBL" id="JAVRRD010000002">
    <property type="protein sequence ID" value="KAK5062722.1"/>
    <property type="molecule type" value="Genomic_DNA"/>
</dbReference>
<evidence type="ECO:0000256" key="4">
    <source>
        <dbReference type="ARBA" id="ARBA00022989"/>
    </source>
</evidence>
<evidence type="ECO:0000313" key="10">
    <source>
        <dbReference type="Proteomes" id="UP001358417"/>
    </source>
</evidence>
<dbReference type="PROSITE" id="PS50850">
    <property type="entry name" value="MFS"/>
    <property type="match status" value="1"/>
</dbReference>
<feature type="transmembrane region" description="Helical" evidence="7">
    <location>
        <begin position="341"/>
        <end position="362"/>
    </location>
</feature>
<feature type="transmembrane region" description="Helical" evidence="7">
    <location>
        <begin position="174"/>
        <end position="195"/>
    </location>
</feature>
<feature type="region of interest" description="Disordered" evidence="6">
    <location>
        <begin position="1"/>
        <end position="22"/>
    </location>
</feature>